<reference evidence="3 4" key="1">
    <citation type="submission" date="2014-03" db="EMBL/GenBank/DDBJ databases">
        <title>Draft Genome Sequences of Four Burkholderia Strains.</title>
        <authorList>
            <person name="Liu X.Y."/>
            <person name="Li C.X."/>
            <person name="Xu J.H."/>
        </authorList>
    </citation>
    <scope>NUCLEOTIDE SEQUENCE [LARGE SCALE GENOMIC DNA]</scope>
    <source>
        <strain evidence="3 4">DSM 50014</strain>
    </source>
</reference>
<dbReference type="Gene3D" id="3.40.50.12370">
    <property type="match status" value="1"/>
</dbReference>
<comment type="similarity">
    <text evidence="1">Belongs to the universal stress protein A family.</text>
</comment>
<accession>A0A069PN42</accession>
<feature type="domain" description="UspA" evidence="2">
    <location>
        <begin position="3"/>
        <end position="114"/>
    </location>
</feature>
<name>A0A069PN42_9BURK</name>
<dbReference type="CDD" id="cd00293">
    <property type="entry name" value="USP-like"/>
    <property type="match status" value="1"/>
</dbReference>
<keyword evidence="4" id="KW-1185">Reference proteome</keyword>
<dbReference type="Proteomes" id="UP000027466">
    <property type="component" value="Unassembled WGS sequence"/>
</dbReference>
<dbReference type="AlphaFoldDB" id="A0A069PN42"/>
<evidence type="ECO:0000313" key="4">
    <source>
        <dbReference type="Proteomes" id="UP000027466"/>
    </source>
</evidence>
<organism evidence="3 4">
    <name type="scientific">Caballeronia glathei</name>
    <dbReference type="NCBI Taxonomy" id="60547"/>
    <lineage>
        <taxon>Bacteria</taxon>
        <taxon>Pseudomonadati</taxon>
        <taxon>Pseudomonadota</taxon>
        <taxon>Betaproteobacteria</taxon>
        <taxon>Burkholderiales</taxon>
        <taxon>Burkholderiaceae</taxon>
        <taxon>Caballeronia</taxon>
    </lineage>
</organism>
<dbReference type="EMBL" id="JFHC01000080">
    <property type="protein sequence ID" value="KDR38686.1"/>
    <property type="molecule type" value="Genomic_DNA"/>
</dbReference>
<proteinExistence type="inferred from homology"/>
<evidence type="ECO:0000259" key="2">
    <source>
        <dbReference type="Pfam" id="PF00582"/>
    </source>
</evidence>
<feature type="domain" description="UspA" evidence="2">
    <location>
        <begin position="154"/>
        <end position="277"/>
    </location>
</feature>
<dbReference type="STRING" id="60547.GCA_000751215_06042"/>
<dbReference type="PANTHER" id="PTHR46268">
    <property type="entry name" value="STRESS RESPONSE PROTEIN NHAX"/>
    <property type="match status" value="1"/>
</dbReference>
<dbReference type="PANTHER" id="PTHR46268:SF15">
    <property type="entry name" value="UNIVERSAL STRESS PROTEIN HP_0031"/>
    <property type="match status" value="1"/>
</dbReference>
<evidence type="ECO:0000313" key="3">
    <source>
        <dbReference type="EMBL" id="KDR38686.1"/>
    </source>
</evidence>
<dbReference type="InterPro" id="IPR006016">
    <property type="entry name" value="UspA"/>
</dbReference>
<dbReference type="InterPro" id="IPR006015">
    <property type="entry name" value="Universal_stress_UspA"/>
</dbReference>
<comment type="caution">
    <text evidence="3">The sequence shown here is derived from an EMBL/GenBank/DDBJ whole genome shotgun (WGS) entry which is preliminary data.</text>
</comment>
<dbReference type="Pfam" id="PF00582">
    <property type="entry name" value="Usp"/>
    <property type="match status" value="2"/>
</dbReference>
<evidence type="ECO:0000256" key="1">
    <source>
        <dbReference type="ARBA" id="ARBA00008791"/>
    </source>
</evidence>
<protein>
    <submittedName>
        <fullName evidence="3">Universal stress protein UspA</fullName>
    </submittedName>
</protein>
<dbReference type="RefSeq" id="WP_035938829.1">
    <property type="nucleotide sequence ID" value="NZ_CADFFX010000048.1"/>
</dbReference>
<dbReference type="SUPFAM" id="SSF52402">
    <property type="entry name" value="Adenine nucleotide alpha hydrolases-like"/>
    <property type="match status" value="2"/>
</dbReference>
<sequence>MSYKSIVVHLDSSERAHPRLELALRLAKRFGAHLTGMYAVFAPEPRSFQVMAGTAEYFKEHDTSRRERRAALERLFHAEAARAGVSGEWEEAQGYANVAVPRRARCADLIVAGQDDPNDPESYVGDHFPETLVMSTGRPVLLMPYAGFFASAGERVLIAWDGSREATRAVHDAMPILKAAKQATVVTVGAAQGDAADVLIPGADIAASIARHGVKVEVSSIDSAGGVPAGDLLLSRAADLGADLLVMGGYGHSRWQELVLGGATRTVLNSMTIPVLMSH</sequence>
<dbReference type="PRINTS" id="PR01438">
    <property type="entry name" value="UNVRSLSTRESS"/>
</dbReference>
<gene>
    <name evidence="3" type="ORF">BG61_38790</name>
</gene>